<dbReference type="InterPro" id="IPR027417">
    <property type="entry name" value="P-loop_NTPase"/>
</dbReference>
<dbReference type="HOGENOM" id="CLU_069561_0_0_9"/>
<protein>
    <recommendedName>
        <fullName evidence="3">CobQ/CobB/MinD/ParA nucleotide binding domain-containing protein</fullName>
    </recommendedName>
</protein>
<dbReference type="STRING" id="189425.PGRAT_23425"/>
<dbReference type="SUPFAM" id="SSF52540">
    <property type="entry name" value="P-loop containing nucleoside triphosphate hydrolases"/>
    <property type="match status" value="1"/>
</dbReference>
<evidence type="ECO:0008006" key="3">
    <source>
        <dbReference type="Google" id="ProtNLM"/>
    </source>
</evidence>
<organism evidence="1 2">
    <name type="scientific">Paenibacillus graminis</name>
    <dbReference type="NCBI Taxonomy" id="189425"/>
    <lineage>
        <taxon>Bacteria</taxon>
        <taxon>Bacillati</taxon>
        <taxon>Bacillota</taxon>
        <taxon>Bacilli</taxon>
        <taxon>Bacillales</taxon>
        <taxon>Paenibacillaceae</taxon>
        <taxon>Paenibacillus</taxon>
    </lineage>
</organism>
<accession>A0A089MD28</accession>
<dbReference type="EMBL" id="CP009287">
    <property type="protein sequence ID" value="AIQ70270.1"/>
    <property type="molecule type" value="Genomic_DNA"/>
</dbReference>
<reference evidence="1 2" key="1">
    <citation type="submission" date="2014-08" db="EMBL/GenBank/DDBJ databases">
        <title>Comparative genomics of the Paenibacillus odorifer group.</title>
        <authorList>
            <person name="den Bakker H.C."/>
            <person name="Tsai Y.-C."/>
            <person name="Martin N."/>
            <person name="Korlach J."/>
            <person name="Wiedmann M."/>
        </authorList>
    </citation>
    <scope>NUCLEOTIDE SEQUENCE [LARGE SCALE GENOMIC DNA]</scope>
    <source>
        <strain evidence="1 2">DSM 15220</strain>
    </source>
</reference>
<evidence type="ECO:0000313" key="1">
    <source>
        <dbReference type="EMBL" id="AIQ70270.1"/>
    </source>
</evidence>
<name>A0A089MD28_9BACL</name>
<evidence type="ECO:0000313" key="2">
    <source>
        <dbReference type="Proteomes" id="UP000029500"/>
    </source>
</evidence>
<sequence length="241" mass="26966">MGISEIVTSTEIKKLQIELKECLSDDGMRRFKSAAPPQVNPEEQPTSLIPEQIKYKFKCNNLRVAIAGSDRRVGTTITAMNLVCWINTHGGSACYVEANANHHLAHIIHLFEPEKLGNAYNLEGNDLYITEELNQKYNVIVLDCGVLSEPRIQENFIAADIRLLCGSAMPYDLARFYRAIERCKNLSVQSLGLFVPQDLKSYVLESIDPCIVFGDSSLNLFDPSANDDLYQKLLAAYISAF</sequence>
<proteinExistence type="predicted"/>
<dbReference type="AlphaFoldDB" id="A0A089MD28"/>
<dbReference type="KEGG" id="pgm:PGRAT_23425"/>
<keyword evidence="2" id="KW-1185">Reference proteome</keyword>
<gene>
    <name evidence="1" type="ORF">PGRAT_23425</name>
</gene>
<dbReference type="eggNOG" id="ENOG502ZBVT">
    <property type="taxonomic scope" value="Bacteria"/>
</dbReference>
<dbReference type="Gene3D" id="3.40.50.300">
    <property type="entry name" value="P-loop containing nucleotide triphosphate hydrolases"/>
    <property type="match status" value="1"/>
</dbReference>
<dbReference type="Proteomes" id="UP000029500">
    <property type="component" value="Chromosome"/>
</dbReference>